<dbReference type="SUPFAM" id="SSF46565">
    <property type="entry name" value="Chaperone J-domain"/>
    <property type="match status" value="1"/>
</dbReference>
<feature type="transmembrane region" description="Helical" evidence="3">
    <location>
        <begin position="6"/>
        <end position="24"/>
    </location>
</feature>
<dbReference type="AlphaFoldDB" id="A0A7G9QR42"/>
<keyword evidence="3" id="KW-0472">Membrane</keyword>
<dbReference type="KEGG" id="tbv:H9L17_11510"/>
<dbReference type="SMART" id="SM00271">
    <property type="entry name" value="DnaJ"/>
    <property type="match status" value="1"/>
</dbReference>
<proteinExistence type="predicted"/>
<evidence type="ECO:0000256" key="3">
    <source>
        <dbReference type="SAM" id="Phobius"/>
    </source>
</evidence>
<dbReference type="InterPro" id="IPR036869">
    <property type="entry name" value="J_dom_sf"/>
</dbReference>
<evidence type="ECO:0000256" key="2">
    <source>
        <dbReference type="SAM" id="MobiDB-lite"/>
    </source>
</evidence>
<sequence>MTWVEAASIAAGLAIGYWLVSVFTRRPDEDADAGMPPPEFDAQTGGVERPWHEVLDVSEWASDEEVAAAYRAKAAQYHPDKVATMGPEIRALAALKMAEINAAWRDARRRR</sequence>
<dbReference type="Pfam" id="PF00226">
    <property type="entry name" value="DnaJ"/>
    <property type="match status" value="1"/>
</dbReference>
<gene>
    <name evidence="5" type="ORF">H9L17_11510</name>
</gene>
<reference evidence="5 6" key="1">
    <citation type="submission" date="2020-08" db="EMBL/GenBank/DDBJ databases">
        <title>Genome sequence of Thermomonas brevis KACC 16975T.</title>
        <authorList>
            <person name="Hyun D.-W."/>
            <person name="Bae J.-W."/>
        </authorList>
    </citation>
    <scope>NUCLEOTIDE SEQUENCE [LARGE SCALE GENOMIC DNA]</scope>
    <source>
        <strain evidence="5 6">KACC 16975</strain>
    </source>
</reference>
<evidence type="ECO:0000313" key="6">
    <source>
        <dbReference type="Proteomes" id="UP000515977"/>
    </source>
</evidence>
<dbReference type="EMBL" id="CP060711">
    <property type="protein sequence ID" value="QNN45817.1"/>
    <property type="molecule type" value="Genomic_DNA"/>
</dbReference>
<dbReference type="RefSeq" id="WP_187569584.1">
    <property type="nucleotide sequence ID" value="NZ_CP060711.1"/>
</dbReference>
<protein>
    <submittedName>
        <fullName evidence="5">DnaJ domain-containing protein</fullName>
    </submittedName>
</protein>
<feature type="domain" description="J" evidence="4">
    <location>
        <begin position="50"/>
        <end position="111"/>
    </location>
</feature>
<evidence type="ECO:0000313" key="5">
    <source>
        <dbReference type="EMBL" id="QNN45817.1"/>
    </source>
</evidence>
<keyword evidence="3" id="KW-1133">Transmembrane helix</keyword>
<organism evidence="5 6">
    <name type="scientific">Thermomonas brevis</name>
    <dbReference type="NCBI Taxonomy" id="215691"/>
    <lineage>
        <taxon>Bacteria</taxon>
        <taxon>Pseudomonadati</taxon>
        <taxon>Pseudomonadota</taxon>
        <taxon>Gammaproteobacteria</taxon>
        <taxon>Lysobacterales</taxon>
        <taxon>Lysobacteraceae</taxon>
        <taxon>Thermomonas</taxon>
    </lineage>
</organism>
<accession>A0A7G9QR42</accession>
<dbReference type="PRINTS" id="PR00625">
    <property type="entry name" value="JDOMAIN"/>
</dbReference>
<dbReference type="InterPro" id="IPR001623">
    <property type="entry name" value="DnaJ_domain"/>
</dbReference>
<dbReference type="Gene3D" id="1.10.287.110">
    <property type="entry name" value="DnaJ domain"/>
    <property type="match status" value="1"/>
</dbReference>
<keyword evidence="3" id="KW-0812">Transmembrane</keyword>
<evidence type="ECO:0000256" key="1">
    <source>
        <dbReference type="ARBA" id="ARBA00023186"/>
    </source>
</evidence>
<name>A0A7G9QR42_9GAMM</name>
<feature type="region of interest" description="Disordered" evidence="2">
    <location>
        <begin position="28"/>
        <end position="48"/>
    </location>
</feature>
<keyword evidence="6" id="KW-1185">Reference proteome</keyword>
<dbReference type="Proteomes" id="UP000515977">
    <property type="component" value="Chromosome"/>
</dbReference>
<keyword evidence="1" id="KW-0143">Chaperone</keyword>
<evidence type="ECO:0000259" key="4">
    <source>
        <dbReference type="PROSITE" id="PS50076"/>
    </source>
</evidence>
<dbReference type="PROSITE" id="PS50076">
    <property type="entry name" value="DNAJ_2"/>
    <property type="match status" value="1"/>
</dbReference>